<evidence type="ECO:0000313" key="6">
    <source>
        <dbReference type="EMBL" id="MDQ0290267.1"/>
    </source>
</evidence>
<dbReference type="CDD" id="cd03255">
    <property type="entry name" value="ABC_MJ0796_LolCDE_FtsE"/>
    <property type="match status" value="1"/>
</dbReference>
<dbReference type="Pfam" id="PF00005">
    <property type="entry name" value="ABC_tran"/>
    <property type="match status" value="1"/>
</dbReference>
<dbReference type="SMART" id="SM00382">
    <property type="entry name" value="AAA"/>
    <property type="match status" value="1"/>
</dbReference>
<sequence>MAEQSDTLADIVVRVLDVKRYYGSGEAVTKALDGISLDIFRGEYLSIMGPSGSGKSTLFNMIGGIDSPTEGMVFMDEIDLAQLDSYELAWMRCHKIGYIFQSYNILPVLTALENVSLPMIFAGLSADDAREKAAGILHKVGLGERLFHRPYELSGGQQQRVAVARAIANDPVIILADEPTANLDVDTGREMISLLRQLRDKDGVTVIAATHDMKMLDASDRILWIRDGRADRLERREDLDIRIGHIDGHAL</sequence>
<gene>
    <name evidence="6" type="ORF">J3R75_002374</name>
</gene>
<dbReference type="InterPro" id="IPR003439">
    <property type="entry name" value="ABC_transporter-like_ATP-bd"/>
</dbReference>
<organism evidence="6 7">
    <name type="scientific">Oligosphaera ethanolica</name>
    <dbReference type="NCBI Taxonomy" id="760260"/>
    <lineage>
        <taxon>Bacteria</taxon>
        <taxon>Pseudomonadati</taxon>
        <taxon>Lentisphaerota</taxon>
        <taxon>Oligosphaeria</taxon>
        <taxon>Oligosphaerales</taxon>
        <taxon>Oligosphaeraceae</taxon>
        <taxon>Oligosphaera</taxon>
    </lineage>
</organism>
<evidence type="ECO:0000256" key="3">
    <source>
        <dbReference type="ARBA" id="ARBA00022840"/>
    </source>
</evidence>
<protein>
    <submittedName>
        <fullName evidence="6">ABC transport system ATP-binding protein</fullName>
    </submittedName>
</protein>
<evidence type="ECO:0000259" key="5">
    <source>
        <dbReference type="PROSITE" id="PS50893"/>
    </source>
</evidence>
<dbReference type="GO" id="GO:0022857">
    <property type="term" value="F:transmembrane transporter activity"/>
    <property type="evidence" value="ECO:0007669"/>
    <property type="project" value="TreeGrafter"/>
</dbReference>
<dbReference type="GO" id="GO:0005524">
    <property type="term" value="F:ATP binding"/>
    <property type="evidence" value="ECO:0007669"/>
    <property type="project" value="UniProtKB-KW"/>
</dbReference>
<keyword evidence="2" id="KW-0547">Nucleotide-binding</keyword>
<dbReference type="InterPro" id="IPR017911">
    <property type="entry name" value="MacB-like_ATP-bd"/>
</dbReference>
<evidence type="ECO:0000313" key="7">
    <source>
        <dbReference type="Proteomes" id="UP001238163"/>
    </source>
</evidence>
<evidence type="ECO:0000256" key="4">
    <source>
        <dbReference type="ARBA" id="ARBA00038388"/>
    </source>
</evidence>
<comment type="similarity">
    <text evidence="4">Belongs to the ABC transporter superfamily. Macrolide exporter (TC 3.A.1.122) family.</text>
</comment>
<evidence type="ECO:0000256" key="2">
    <source>
        <dbReference type="ARBA" id="ARBA00022741"/>
    </source>
</evidence>
<dbReference type="GO" id="GO:0098796">
    <property type="term" value="C:membrane protein complex"/>
    <property type="evidence" value="ECO:0007669"/>
    <property type="project" value="UniProtKB-ARBA"/>
</dbReference>
<dbReference type="SUPFAM" id="SSF52540">
    <property type="entry name" value="P-loop containing nucleoside triphosphate hydrolases"/>
    <property type="match status" value="1"/>
</dbReference>
<dbReference type="PANTHER" id="PTHR24220:SF86">
    <property type="entry name" value="ABC TRANSPORTER ABCH.1"/>
    <property type="match status" value="1"/>
</dbReference>
<proteinExistence type="inferred from homology"/>
<keyword evidence="1" id="KW-0813">Transport</keyword>
<dbReference type="InterPro" id="IPR015854">
    <property type="entry name" value="ABC_transpr_LolD-like"/>
</dbReference>
<keyword evidence="7" id="KW-1185">Reference proteome</keyword>
<dbReference type="PROSITE" id="PS00211">
    <property type="entry name" value="ABC_TRANSPORTER_1"/>
    <property type="match status" value="1"/>
</dbReference>
<dbReference type="GO" id="GO:0005886">
    <property type="term" value="C:plasma membrane"/>
    <property type="evidence" value="ECO:0007669"/>
    <property type="project" value="TreeGrafter"/>
</dbReference>
<dbReference type="AlphaFoldDB" id="A0AAE3VGW7"/>
<dbReference type="InterPro" id="IPR017871">
    <property type="entry name" value="ABC_transporter-like_CS"/>
</dbReference>
<name>A0AAE3VGW7_9BACT</name>
<dbReference type="RefSeq" id="WP_307261691.1">
    <property type="nucleotide sequence ID" value="NZ_JAUSVL010000001.1"/>
</dbReference>
<dbReference type="InterPro" id="IPR027417">
    <property type="entry name" value="P-loop_NTPase"/>
</dbReference>
<keyword evidence="3 6" id="KW-0067">ATP-binding</keyword>
<feature type="domain" description="ABC transporter" evidence="5">
    <location>
        <begin position="13"/>
        <end position="246"/>
    </location>
</feature>
<dbReference type="PANTHER" id="PTHR24220">
    <property type="entry name" value="IMPORT ATP-BINDING PROTEIN"/>
    <property type="match status" value="1"/>
</dbReference>
<accession>A0AAE3VGW7</accession>
<dbReference type="FunFam" id="3.40.50.300:FF:000032">
    <property type="entry name" value="Export ABC transporter ATP-binding protein"/>
    <property type="match status" value="1"/>
</dbReference>
<dbReference type="Gene3D" id="3.40.50.300">
    <property type="entry name" value="P-loop containing nucleotide triphosphate hydrolases"/>
    <property type="match status" value="1"/>
</dbReference>
<dbReference type="PROSITE" id="PS50893">
    <property type="entry name" value="ABC_TRANSPORTER_2"/>
    <property type="match status" value="1"/>
</dbReference>
<dbReference type="InterPro" id="IPR003593">
    <property type="entry name" value="AAA+_ATPase"/>
</dbReference>
<dbReference type="GO" id="GO:0016887">
    <property type="term" value="F:ATP hydrolysis activity"/>
    <property type="evidence" value="ECO:0007669"/>
    <property type="project" value="InterPro"/>
</dbReference>
<evidence type="ECO:0000256" key="1">
    <source>
        <dbReference type="ARBA" id="ARBA00022448"/>
    </source>
</evidence>
<reference evidence="6" key="1">
    <citation type="submission" date="2023-07" db="EMBL/GenBank/DDBJ databases">
        <title>Genomic Encyclopedia of Type Strains, Phase IV (KMG-IV): sequencing the most valuable type-strain genomes for metagenomic binning, comparative biology and taxonomic classification.</title>
        <authorList>
            <person name="Goeker M."/>
        </authorList>
    </citation>
    <scope>NUCLEOTIDE SEQUENCE</scope>
    <source>
        <strain evidence="6">DSM 24202</strain>
    </source>
</reference>
<dbReference type="Proteomes" id="UP001238163">
    <property type="component" value="Unassembled WGS sequence"/>
</dbReference>
<dbReference type="EMBL" id="JAUSVL010000001">
    <property type="protein sequence ID" value="MDQ0290267.1"/>
    <property type="molecule type" value="Genomic_DNA"/>
</dbReference>
<comment type="caution">
    <text evidence="6">The sequence shown here is derived from an EMBL/GenBank/DDBJ whole genome shotgun (WGS) entry which is preliminary data.</text>
</comment>